<dbReference type="EMBL" id="HG793131">
    <property type="protein sequence ID" value="CDK30018.1"/>
    <property type="molecule type" value="Genomic_DNA"/>
</dbReference>
<evidence type="ECO:0000313" key="5">
    <source>
        <dbReference type="Proteomes" id="UP000019384"/>
    </source>
</evidence>
<dbReference type="Pfam" id="PF19031">
    <property type="entry name" value="Intu_longin_1"/>
    <property type="match status" value="1"/>
</dbReference>
<dbReference type="STRING" id="1382522.W6MU23"/>
<gene>
    <name evidence="4" type="ORF">KUCA_T00006013001</name>
</gene>
<dbReference type="PANTHER" id="PTHR13056:SF0">
    <property type="entry name" value="VACUOLAR FUSION PROTEIN CCZ1 HOMOLOG-RELATED"/>
    <property type="match status" value="1"/>
</dbReference>
<feature type="region of interest" description="Disordered" evidence="2">
    <location>
        <begin position="531"/>
        <end position="553"/>
    </location>
</feature>
<feature type="domain" description="CCZ1/INTU/HSP4 first Longin" evidence="3">
    <location>
        <begin position="43"/>
        <end position="157"/>
    </location>
</feature>
<evidence type="ECO:0000256" key="2">
    <source>
        <dbReference type="SAM" id="MobiDB-lite"/>
    </source>
</evidence>
<keyword evidence="5" id="KW-1185">Reference proteome</keyword>
<comment type="similarity">
    <text evidence="1">Belongs to the CCZ1 family.</text>
</comment>
<dbReference type="OrthoDB" id="4082324at2759"/>
<reference evidence="4" key="2">
    <citation type="submission" date="2014-02" db="EMBL/GenBank/DDBJ databases">
        <title>Complete DNA sequence of /Kuraishia capsulata/ illustrates novel genomic features among budding yeasts (/Saccharomycotina/).</title>
        <authorList>
            <person name="Morales L."/>
            <person name="Noel B."/>
            <person name="Porcel B."/>
            <person name="Marcet-Houben M."/>
            <person name="Hullo M-F."/>
            <person name="Sacerdot C."/>
            <person name="Tekaia F."/>
            <person name="Leh-Louis V."/>
            <person name="Despons L."/>
            <person name="Khanna V."/>
            <person name="Aury J-M."/>
            <person name="Barbe V."/>
            <person name="Couloux A."/>
            <person name="Labadie K."/>
            <person name="Pelletier E."/>
            <person name="Souciet J-L."/>
            <person name="Boekhout T."/>
            <person name="Gabaldon T."/>
            <person name="Wincker P."/>
            <person name="Dujon B."/>
        </authorList>
    </citation>
    <scope>NUCLEOTIDE SEQUENCE</scope>
    <source>
        <strain evidence="4">CBS 1993</strain>
    </source>
</reference>
<dbReference type="PANTHER" id="PTHR13056">
    <property type="entry name" value="VACUOLAR FUSION PROTEIN CCZ1 HOMOLOG-RELATED"/>
    <property type="match status" value="1"/>
</dbReference>
<name>W6MU23_9ASCO</name>
<dbReference type="InterPro" id="IPR043987">
    <property type="entry name" value="CCZ1/INTU/HSP4_longin_1"/>
</dbReference>
<proteinExistence type="inferred from homology"/>
<dbReference type="AlphaFoldDB" id="W6MU23"/>
<dbReference type="InterPro" id="IPR013176">
    <property type="entry name" value="Ccz1"/>
</dbReference>
<dbReference type="GO" id="GO:0035658">
    <property type="term" value="C:Mon1-Ccz1 complex"/>
    <property type="evidence" value="ECO:0007669"/>
    <property type="project" value="InterPro"/>
</dbReference>
<evidence type="ECO:0000256" key="1">
    <source>
        <dbReference type="ARBA" id="ARBA00005352"/>
    </source>
</evidence>
<protein>
    <recommendedName>
        <fullName evidence="3">CCZ1/INTU/HSP4 first Longin domain-containing protein</fullName>
    </recommendedName>
</protein>
<evidence type="ECO:0000313" key="4">
    <source>
        <dbReference type="EMBL" id="CDK30018.1"/>
    </source>
</evidence>
<evidence type="ECO:0000259" key="3">
    <source>
        <dbReference type="Pfam" id="PF19031"/>
    </source>
</evidence>
<dbReference type="GeneID" id="34523385"/>
<accession>W6MU23</accession>
<dbReference type="GO" id="GO:0016192">
    <property type="term" value="P:vesicle-mediated transport"/>
    <property type="evidence" value="ECO:0007669"/>
    <property type="project" value="InterPro"/>
</dbReference>
<sequence>MNPLINFQPRGLMSAVEPQPPKLLYLAMYSPGLANTPGQPSDEEGFLRRQVLFYCNFETREVMEDEILKTVGMIQGINDFSAKFNESSYVSHIDTDKTRCVIANIEADFWLVMGIRLASSVSQVDGKTEFVQRGLASPEYLQSTLVEGYRLWRLHHGLMAENLTCDGLEDVKKSLEQWWKSWALARFESESNFNFSQSGFLKLLDGYKKSSMRLPPSFAENMDIKVRSLLKEEGDDVDLLIMNTNRYPLKNFGLVYKNPESELTTESLADLVNYLESLDLSVGLSPSVLVLDNQPFLKELNRAIDADSEQSFSRFFERSLLNPTLFIQAQLTNVFNPLSLTLDAVSSLTSMTTRYIPLPKLDFWNTGTADSDSQQPAQQPGPAKAIGKFILGKHSGHVETPISCKILRVSKKSRPQETTEQALVLYEVCGMLFVMLLKPDAEKLADKAYYDRLETQLMQLYETYLGDLTIQQMKDMEIEAETGSGSTKSPFYYVIHDPQTRTYESSFPTVPDDENSARLKLALQTALLAEPSTETQPHMTSHEPAEFPDPSTMSRSQTIHLHNCIARFALQNYDGYLGLYENAKLFKTGKNWWILQQSIPNSAKTLLIARRFEQKDARRLRVLDSDLSLENKADPGLALINSLGQDVLNWYCSRYQTK</sequence>
<organism evidence="4 5">
    <name type="scientific">Kuraishia capsulata CBS 1993</name>
    <dbReference type="NCBI Taxonomy" id="1382522"/>
    <lineage>
        <taxon>Eukaryota</taxon>
        <taxon>Fungi</taxon>
        <taxon>Dikarya</taxon>
        <taxon>Ascomycota</taxon>
        <taxon>Saccharomycotina</taxon>
        <taxon>Pichiomycetes</taxon>
        <taxon>Pichiales</taxon>
        <taxon>Pichiaceae</taxon>
        <taxon>Kuraishia</taxon>
    </lineage>
</organism>
<dbReference type="HOGENOM" id="CLU_418027_0_0_1"/>
<reference evidence="4" key="1">
    <citation type="submission" date="2013-12" db="EMBL/GenBank/DDBJ databases">
        <authorList>
            <person name="Genoscope - CEA"/>
        </authorList>
    </citation>
    <scope>NUCLEOTIDE SEQUENCE</scope>
    <source>
        <strain evidence="4">CBS 1993</strain>
    </source>
</reference>
<dbReference type="RefSeq" id="XP_022461997.1">
    <property type="nucleotide sequence ID" value="XM_022604930.1"/>
</dbReference>
<dbReference type="Proteomes" id="UP000019384">
    <property type="component" value="Unassembled WGS sequence"/>
</dbReference>